<organism evidence="2 3">
    <name type="scientific">Erwinia tracheiphila</name>
    <dbReference type="NCBI Taxonomy" id="65700"/>
    <lineage>
        <taxon>Bacteria</taxon>
        <taxon>Pseudomonadati</taxon>
        <taxon>Pseudomonadota</taxon>
        <taxon>Gammaproteobacteria</taxon>
        <taxon>Enterobacterales</taxon>
        <taxon>Erwiniaceae</taxon>
        <taxon>Erwinia</taxon>
    </lineage>
</organism>
<dbReference type="EMBL" id="CP013970">
    <property type="protein sequence ID" value="AXF76842.1"/>
    <property type="molecule type" value="Genomic_DNA"/>
</dbReference>
<dbReference type="Pfam" id="PF10123">
    <property type="entry name" value="Mu-like_Pro"/>
    <property type="match status" value="1"/>
</dbReference>
<dbReference type="EMBL" id="CP013970">
    <property type="protein sequence ID" value="AXF78656.1"/>
    <property type="molecule type" value="Genomic_DNA"/>
</dbReference>
<keyword evidence="2" id="KW-0378">Hydrolase</keyword>
<reference evidence="2 3" key="2">
    <citation type="submission" date="2016-01" db="EMBL/GenBank/DDBJ databases">
        <authorList>
            <person name="Oliw E.H."/>
        </authorList>
    </citation>
    <scope>NUCLEOTIDE SEQUENCE [LARGE SCALE GENOMIC DNA]</scope>
    <source>
        <strain evidence="2 3">MDcuke</strain>
    </source>
</reference>
<proteinExistence type="predicted"/>
<dbReference type="AlphaFoldDB" id="A0A345CYY9"/>
<evidence type="ECO:0000313" key="2">
    <source>
        <dbReference type="EMBL" id="AXF78656.1"/>
    </source>
</evidence>
<protein>
    <submittedName>
        <fullName evidence="2">Protease</fullName>
    </submittedName>
</protein>
<dbReference type="RefSeq" id="WP_233479050.1">
    <property type="nucleotide sequence ID" value="NZ_CP013970.1"/>
</dbReference>
<gene>
    <name evidence="1" type="ORF">AV903_13580</name>
    <name evidence="2" type="ORF">AV903_25945</name>
</gene>
<dbReference type="PIRSF" id="PIRSF016624">
    <property type="entry name" value="Mu_prophg_I"/>
    <property type="match status" value="1"/>
</dbReference>
<dbReference type="InterPro" id="IPR012106">
    <property type="entry name" value="Phage_Mu_Gp1"/>
</dbReference>
<evidence type="ECO:0000313" key="1">
    <source>
        <dbReference type="EMBL" id="AXF76842.1"/>
    </source>
</evidence>
<keyword evidence="2" id="KW-0645">Protease</keyword>
<sequence>MKTKKPAHPRLAILNSTLADPNDGWYQLLPAGHFSARDGRPEDVASGTWFMDADIARAFIEATAAVNQPVLFDYNHVTLKQDTDAKAAREAVAAAWLRNPRENMQWREGDGLYVRPDLTPAAQAAVDAREWGYLSAVFPYDEQGHPLFLRMGALTNDPGLTGMSSLVALAAQLTDVSSQKVTVMNDYIRQLLERLGIELPENPDSLTEEDLGELWQQALSALDTLLSAAEVAVDAQSAIEDATSPDDALTEVMNVVDGAAADIVEAEQILEDAALNGVDLTRFVPAKAYQLLARRAAVLSARSQGSNVESVIQNARRSGRVTAAEVPYLRALGKQHGVAELNAAIQGRKPVVAMTARQTRGLNRPTRLAVLSAAEKDAARLQGLTEAEYLKRKKGAAK</sequence>
<name>A0A345CYY9_9GAMM</name>
<dbReference type="GO" id="GO:0008233">
    <property type="term" value="F:peptidase activity"/>
    <property type="evidence" value="ECO:0007669"/>
    <property type="project" value="UniProtKB-KW"/>
</dbReference>
<dbReference type="Proteomes" id="UP000264980">
    <property type="component" value="Chromosome"/>
</dbReference>
<dbReference type="GO" id="GO:0006508">
    <property type="term" value="P:proteolysis"/>
    <property type="evidence" value="ECO:0007669"/>
    <property type="project" value="UniProtKB-KW"/>
</dbReference>
<accession>A0A345CYY9</accession>
<evidence type="ECO:0000313" key="3">
    <source>
        <dbReference type="Proteomes" id="UP000264980"/>
    </source>
</evidence>
<reference evidence="3" key="1">
    <citation type="submission" date="2016-01" db="EMBL/GenBank/DDBJ databases">
        <authorList>
            <person name="Shapiro L."/>
        </authorList>
    </citation>
    <scope>NUCLEOTIDE SEQUENCE [LARGE SCALE GENOMIC DNA]</scope>
    <source>
        <strain evidence="3">MDcuke</strain>
    </source>
</reference>